<proteinExistence type="predicted"/>
<dbReference type="GeneID" id="98915924"/>
<comment type="caution">
    <text evidence="2">The sequence shown here is derived from an EMBL/GenBank/DDBJ whole genome shotgun (WGS) entry which is preliminary data.</text>
</comment>
<dbReference type="RefSeq" id="WP_066443533.1">
    <property type="nucleotide sequence ID" value="NZ_CAUWFI010000043.1"/>
</dbReference>
<dbReference type="AlphaFoldDB" id="A0A4R3YV62"/>
<dbReference type="Proteomes" id="UP000295515">
    <property type="component" value="Unassembled WGS sequence"/>
</dbReference>
<gene>
    <name evidence="2" type="ORF">EDD60_1167</name>
</gene>
<reference evidence="2 3" key="1">
    <citation type="submission" date="2019-03" db="EMBL/GenBank/DDBJ databases">
        <title>Genomic Encyclopedia of Type Strains, Phase IV (KMG-IV): sequencing the most valuable type-strain genomes for metagenomic binning, comparative biology and taxonomic classification.</title>
        <authorList>
            <person name="Goeker M."/>
        </authorList>
    </citation>
    <scope>NUCLEOTIDE SEQUENCE [LARGE SCALE GENOMIC DNA]</scope>
    <source>
        <strain evidence="2 3">DSM 29487</strain>
    </source>
</reference>
<feature type="transmembrane region" description="Helical" evidence="1">
    <location>
        <begin position="61"/>
        <end position="77"/>
    </location>
</feature>
<feature type="transmembrane region" description="Helical" evidence="1">
    <location>
        <begin position="37"/>
        <end position="55"/>
    </location>
</feature>
<dbReference type="EMBL" id="SMCQ01000016">
    <property type="protein sequence ID" value="TCV96511.1"/>
    <property type="molecule type" value="Genomic_DNA"/>
</dbReference>
<keyword evidence="1" id="KW-0472">Membrane</keyword>
<keyword evidence="1" id="KW-0812">Transmembrane</keyword>
<keyword evidence="3" id="KW-1185">Reference proteome</keyword>
<protein>
    <submittedName>
        <fullName evidence="2">Uncharacterized protein</fullName>
    </submittedName>
</protein>
<keyword evidence="1" id="KW-1133">Transmembrane helix</keyword>
<evidence type="ECO:0000256" key="1">
    <source>
        <dbReference type="SAM" id="Phobius"/>
    </source>
</evidence>
<evidence type="ECO:0000313" key="3">
    <source>
        <dbReference type="Proteomes" id="UP000295515"/>
    </source>
</evidence>
<accession>A0A4R3YV62</accession>
<name>A0A4R3YV62_9FIRM</name>
<evidence type="ECO:0000313" key="2">
    <source>
        <dbReference type="EMBL" id="TCV96511.1"/>
    </source>
</evidence>
<feature type="transmembrane region" description="Helical" evidence="1">
    <location>
        <begin position="6"/>
        <end position="25"/>
    </location>
</feature>
<organism evidence="2 3">
    <name type="scientific">Longibaculum muris</name>
    <dbReference type="NCBI Taxonomy" id="1796628"/>
    <lineage>
        <taxon>Bacteria</taxon>
        <taxon>Bacillati</taxon>
        <taxon>Bacillota</taxon>
        <taxon>Erysipelotrichia</taxon>
        <taxon>Erysipelotrichales</taxon>
        <taxon>Coprobacillaceae</taxon>
        <taxon>Longibaculum</taxon>
    </lineage>
</organism>
<sequence>MIQISTFIGILACFFITTLLSEKYYQKHQVQTRLLKMILYIMLYMFILLTVVVLFPQCFIILVYGSVIMASYFNIYNRHRKIPGEVEA</sequence>